<evidence type="ECO:0000256" key="1">
    <source>
        <dbReference type="SAM" id="MobiDB-lite"/>
    </source>
</evidence>
<feature type="compositionally biased region" description="Low complexity" evidence="1">
    <location>
        <begin position="538"/>
        <end position="560"/>
    </location>
</feature>
<protein>
    <submittedName>
        <fullName evidence="3">PH domain-containing protein DDB_G0287875-like</fullName>
    </submittedName>
</protein>
<accession>A0A9Y3VEN7</accession>
<feature type="region of interest" description="Disordered" evidence="1">
    <location>
        <begin position="313"/>
        <end position="344"/>
    </location>
</feature>
<dbReference type="AlphaFoldDB" id="A0A9Y3VEN7"/>
<feature type="region of interest" description="Disordered" evidence="1">
    <location>
        <begin position="74"/>
        <end position="93"/>
    </location>
</feature>
<feature type="compositionally biased region" description="Low complexity" evidence="1">
    <location>
        <begin position="571"/>
        <end position="580"/>
    </location>
</feature>
<feature type="compositionally biased region" description="Polar residues" evidence="1">
    <location>
        <begin position="486"/>
        <end position="499"/>
    </location>
</feature>
<feature type="compositionally biased region" description="Low complexity" evidence="1">
    <location>
        <begin position="517"/>
        <end position="528"/>
    </location>
</feature>
<dbReference type="Proteomes" id="UP000695023">
    <property type="component" value="Unplaced"/>
</dbReference>
<organism evidence="2 3">
    <name type="scientific">Pundamilia nyererei</name>
    <dbReference type="NCBI Taxonomy" id="303518"/>
    <lineage>
        <taxon>Eukaryota</taxon>
        <taxon>Metazoa</taxon>
        <taxon>Chordata</taxon>
        <taxon>Craniata</taxon>
        <taxon>Vertebrata</taxon>
        <taxon>Euteleostomi</taxon>
        <taxon>Actinopterygii</taxon>
        <taxon>Neopterygii</taxon>
        <taxon>Teleostei</taxon>
        <taxon>Neoteleostei</taxon>
        <taxon>Acanthomorphata</taxon>
        <taxon>Ovalentaria</taxon>
        <taxon>Cichlomorphae</taxon>
        <taxon>Cichliformes</taxon>
        <taxon>Cichlidae</taxon>
        <taxon>African cichlids</taxon>
        <taxon>Pseudocrenilabrinae</taxon>
        <taxon>Haplochromini</taxon>
        <taxon>Pundamilia</taxon>
    </lineage>
</organism>
<evidence type="ECO:0000313" key="3">
    <source>
        <dbReference type="RefSeq" id="XP_005725724.1"/>
    </source>
</evidence>
<gene>
    <name evidence="3" type="primary">LOC102196593</name>
</gene>
<dbReference type="GeneID" id="102196593"/>
<name>A0A9Y3VEN7_9CICH</name>
<reference evidence="3" key="1">
    <citation type="submission" date="2025-08" db="UniProtKB">
        <authorList>
            <consortium name="RefSeq"/>
        </authorList>
    </citation>
    <scope>IDENTIFICATION</scope>
</reference>
<feature type="compositionally biased region" description="Polar residues" evidence="1">
    <location>
        <begin position="418"/>
        <end position="435"/>
    </location>
</feature>
<feature type="region of interest" description="Disordered" evidence="1">
    <location>
        <begin position="367"/>
        <end position="614"/>
    </location>
</feature>
<sequence>MQDHNYYFSGEKIKDVLSNKLGHEEEKLEETKVFLGVAFSRWTSLKRDKSFQSDAEVACFLLDSYERVVMTSAPTKEKPSQVPAPATFGTSHSFNGANSYERVVMTSAPTKEKPSQVPAPATTDTARSFNSYERVVMTSLATKEKPLQVIGPAAFGATLSGANRFPYPRLPNGVGMRPVTNLQPPDPRILKMLVFVPPRATSVLTQVRRNAQDAPPQLNAGLKQRVIDHLQLKKKQEEGPTKMELEERCIKMELEERHIEEEQEKCCIKMELEEHRIKVEVEERRIETELEERHIEMDLEERRIINQQERIEKEEQEECHLKDEHKERQIKEEQEEHHINSKEVEVNLNGIKEADITGFLLTSVHVKSENDEKKPQSPQPHQGPPLKNMEAQTQTRGSGKQMKTETEDDEGSKKARNSYHSSCLPQNTNLQASDFTETKDGTVDGDNYWQEPLSASEPETEDGKSKNSNLHQSLSESGSETEDSSIDNYNLHGSSSEPGSETEDSSIDNYNLHESSSESGSETESSSSIDNYNLHGPSSESGSETESSSSSTSTSTSSSSVDNYNLHRPSSESGSETEGSINEDDGKWRKPLLNSEPKLVNSGANGKKRFHTPEKPFRCKIRRKTSKIF</sequence>
<evidence type="ECO:0000313" key="2">
    <source>
        <dbReference type="Proteomes" id="UP000695023"/>
    </source>
</evidence>
<dbReference type="RefSeq" id="XP_005725724.1">
    <property type="nucleotide sequence ID" value="XM_005725667.2"/>
</dbReference>
<feature type="compositionally biased region" description="Polar residues" evidence="1">
    <location>
        <begin position="466"/>
        <end position="478"/>
    </location>
</feature>
<proteinExistence type="predicted"/>
<keyword evidence="2" id="KW-1185">Reference proteome</keyword>